<dbReference type="InterPro" id="IPR051084">
    <property type="entry name" value="H+-coupled_symporters"/>
</dbReference>
<organism evidence="9 10">
    <name type="scientific">Silvanigrella paludirubra</name>
    <dbReference type="NCBI Taxonomy" id="2499159"/>
    <lineage>
        <taxon>Bacteria</taxon>
        <taxon>Pseudomonadati</taxon>
        <taxon>Bdellovibrionota</taxon>
        <taxon>Oligoflexia</taxon>
        <taxon>Silvanigrellales</taxon>
        <taxon>Silvanigrellaceae</taxon>
        <taxon>Silvanigrella</taxon>
    </lineage>
</organism>
<feature type="transmembrane region" description="Helical" evidence="8">
    <location>
        <begin position="7"/>
        <end position="26"/>
    </location>
</feature>
<dbReference type="GO" id="GO:0005886">
    <property type="term" value="C:plasma membrane"/>
    <property type="evidence" value="ECO:0007669"/>
    <property type="project" value="UniProtKB-SubCell"/>
</dbReference>
<feature type="transmembrane region" description="Helical" evidence="8">
    <location>
        <begin position="230"/>
        <end position="251"/>
    </location>
</feature>
<dbReference type="InterPro" id="IPR011701">
    <property type="entry name" value="MFS"/>
</dbReference>
<comment type="subcellular location">
    <subcellularLocation>
        <location evidence="1">Cell membrane</location>
        <topology evidence="1">Multi-pass membrane protein</topology>
    </subcellularLocation>
</comment>
<protein>
    <recommendedName>
        <fullName evidence="11">MFS transporter</fullName>
    </recommendedName>
</protein>
<evidence type="ECO:0000256" key="7">
    <source>
        <dbReference type="ARBA" id="ARBA00023136"/>
    </source>
</evidence>
<dbReference type="Proteomes" id="UP000437748">
    <property type="component" value="Unassembled WGS sequence"/>
</dbReference>
<dbReference type="EMBL" id="WFLM01000009">
    <property type="protein sequence ID" value="KAB8035872.1"/>
    <property type="molecule type" value="Genomic_DNA"/>
</dbReference>
<feature type="transmembrane region" description="Helical" evidence="8">
    <location>
        <begin position="73"/>
        <end position="90"/>
    </location>
</feature>
<evidence type="ECO:0000256" key="3">
    <source>
        <dbReference type="ARBA" id="ARBA00022475"/>
    </source>
</evidence>
<dbReference type="RefSeq" id="WP_153421897.1">
    <property type="nucleotide sequence ID" value="NZ_WFLM01000009.1"/>
</dbReference>
<evidence type="ECO:0000256" key="6">
    <source>
        <dbReference type="ARBA" id="ARBA00022989"/>
    </source>
</evidence>
<keyword evidence="7 8" id="KW-0472">Membrane</keyword>
<dbReference type="GO" id="GO:0015293">
    <property type="term" value="F:symporter activity"/>
    <property type="evidence" value="ECO:0007669"/>
    <property type="project" value="UniProtKB-KW"/>
</dbReference>
<sequence>MIKIRYIYMGAFIEAFDFCVYLVFSHELSKFLLGKENLFLSILIFSISYIARPFGSLFFGIFAKNQKNGITTFLRNSPLWIAIPTFIIAFCPRNDFGIYLLLICRFMQGFIFGGESGLSFVFAYLNVTKYKNTAIAAFLTSGAVAMAACFILIPLIPSLFNLESWRLAFIISGILSLLFVIIRSKIPKVSNEKFETSSKNVSAFKAISYIIIYAAMFNTVLAFLTSGQKYISLPLAMLSISFLSIIFGYIFDKINILRFLKLINALAIFLLLILMYFNLNLLAFFTAFIMCCALGGISISSAIKYLSNSKSLYPKFGLVYNTVMGSMGALVPIIREVFKS</sequence>
<evidence type="ECO:0000256" key="5">
    <source>
        <dbReference type="ARBA" id="ARBA00022847"/>
    </source>
</evidence>
<feature type="transmembrane region" description="Helical" evidence="8">
    <location>
        <begin position="258"/>
        <end position="277"/>
    </location>
</feature>
<feature type="transmembrane region" description="Helical" evidence="8">
    <location>
        <begin position="203"/>
        <end position="224"/>
    </location>
</feature>
<evidence type="ECO:0000313" key="9">
    <source>
        <dbReference type="EMBL" id="KAB8035872.1"/>
    </source>
</evidence>
<keyword evidence="3" id="KW-1003">Cell membrane</keyword>
<dbReference type="PANTHER" id="PTHR43528:SF1">
    <property type="entry name" value="ALPHA-KETOGLUTARATE PERMEASE"/>
    <property type="match status" value="1"/>
</dbReference>
<keyword evidence="6 8" id="KW-1133">Transmembrane helix</keyword>
<dbReference type="SUPFAM" id="SSF103473">
    <property type="entry name" value="MFS general substrate transporter"/>
    <property type="match status" value="1"/>
</dbReference>
<dbReference type="InterPro" id="IPR036259">
    <property type="entry name" value="MFS_trans_sf"/>
</dbReference>
<reference evidence="9 10" key="1">
    <citation type="submission" date="2019-10" db="EMBL/GenBank/DDBJ databases">
        <title>New species of Slilvanegrellaceae.</title>
        <authorList>
            <person name="Pitt A."/>
            <person name="Hahn M.W."/>
        </authorList>
    </citation>
    <scope>NUCLEOTIDE SEQUENCE [LARGE SCALE GENOMIC DNA]</scope>
    <source>
        <strain evidence="9 10">SP-Ram-0.45-NSY-1</strain>
    </source>
</reference>
<dbReference type="Gene3D" id="1.20.1250.20">
    <property type="entry name" value="MFS general substrate transporter like domains"/>
    <property type="match status" value="1"/>
</dbReference>
<evidence type="ECO:0000313" key="10">
    <source>
        <dbReference type="Proteomes" id="UP000437748"/>
    </source>
</evidence>
<evidence type="ECO:0000256" key="4">
    <source>
        <dbReference type="ARBA" id="ARBA00022692"/>
    </source>
</evidence>
<feature type="transmembrane region" description="Helical" evidence="8">
    <location>
        <begin position="134"/>
        <end position="153"/>
    </location>
</feature>
<evidence type="ECO:0000256" key="2">
    <source>
        <dbReference type="ARBA" id="ARBA00022448"/>
    </source>
</evidence>
<dbReference type="PANTHER" id="PTHR43528">
    <property type="entry name" value="ALPHA-KETOGLUTARATE PERMEASE"/>
    <property type="match status" value="1"/>
</dbReference>
<feature type="transmembrane region" description="Helical" evidence="8">
    <location>
        <begin position="96"/>
        <end position="122"/>
    </location>
</feature>
<proteinExistence type="predicted"/>
<dbReference type="AlphaFoldDB" id="A0A6N6VPD4"/>
<gene>
    <name evidence="9" type="ORF">GCL60_16715</name>
</gene>
<comment type="caution">
    <text evidence="9">The sequence shown here is derived from an EMBL/GenBank/DDBJ whole genome shotgun (WGS) entry which is preliminary data.</text>
</comment>
<feature type="transmembrane region" description="Helical" evidence="8">
    <location>
        <begin position="38"/>
        <end position="61"/>
    </location>
</feature>
<dbReference type="Pfam" id="PF07690">
    <property type="entry name" value="MFS_1"/>
    <property type="match status" value="1"/>
</dbReference>
<feature type="transmembrane region" description="Helical" evidence="8">
    <location>
        <begin position="318"/>
        <end position="338"/>
    </location>
</feature>
<evidence type="ECO:0000256" key="8">
    <source>
        <dbReference type="SAM" id="Phobius"/>
    </source>
</evidence>
<keyword evidence="4 8" id="KW-0812">Transmembrane</keyword>
<accession>A0A6N6VPD4</accession>
<keyword evidence="5" id="KW-0769">Symport</keyword>
<evidence type="ECO:0000256" key="1">
    <source>
        <dbReference type="ARBA" id="ARBA00004651"/>
    </source>
</evidence>
<feature type="transmembrane region" description="Helical" evidence="8">
    <location>
        <begin position="165"/>
        <end position="182"/>
    </location>
</feature>
<evidence type="ECO:0008006" key="11">
    <source>
        <dbReference type="Google" id="ProtNLM"/>
    </source>
</evidence>
<feature type="transmembrane region" description="Helical" evidence="8">
    <location>
        <begin position="283"/>
        <end position="306"/>
    </location>
</feature>
<keyword evidence="10" id="KW-1185">Reference proteome</keyword>
<keyword evidence="2" id="KW-0813">Transport</keyword>
<name>A0A6N6VPD4_9BACT</name>
<dbReference type="OrthoDB" id="3690818at2"/>